<feature type="domain" description="L,D-TPase catalytic" evidence="8">
    <location>
        <begin position="349"/>
        <end position="469"/>
    </location>
</feature>
<dbReference type="InterPro" id="IPR050979">
    <property type="entry name" value="LD-transpeptidase"/>
</dbReference>
<organism evidence="9 10">
    <name type="scientific">Clostridium estertheticum subsp. estertheticum</name>
    <dbReference type="NCBI Taxonomy" id="1552"/>
    <lineage>
        <taxon>Bacteria</taxon>
        <taxon>Bacillati</taxon>
        <taxon>Bacillota</taxon>
        <taxon>Clostridia</taxon>
        <taxon>Eubacteriales</taxon>
        <taxon>Clostridiaceae</taxon>
        <taxon>Clostridium</taxon>
    </lineage>
</organism>
<keyword evidence="5 6" id="KW-0961">Cell wall biogenesis/degradation</keyword>
<dbReference type="Gene3D" id="2.40.440.10">
    <property type="entry name" value="L,D-transpeptidase catalytic domain-like"/>
    <property type="match status" value="1"/>
</dbReference>
<evidence type="ECO:0000259" key="8">
    <source>
        <dbReference type="PROSITE" id="PS52029"/>
    </source>
</evidence>
<evidence type="ECO:0000256" key="7">
    <source>
        <dbReference type="SAM" id="Phobius"/>
    </source>
</evidence>
<keyword evidence="10" id="KW-1185">Reference proteome</keyword>
<dbReference type="CDD" id="cd16913">
    <property type="entry name" value="YkuD_like"/>
    <property type="match status" value="1"/>
</dbReference>
<evidence type="ECO:0000313" key="9">
    <source>
        <dbReference type="EMBL" id="APC39229.1"/>
    </source>
</evidence>
<dbReference type="InterPro" id="IPR022029">
    <property type="entry name" value="YoaR-like_PG-bd"/>
</dbReference>
<dbReference type="GO" id="GO:0005576">
    <property type="term" value="C:extracellular region"/>
    <property type="evidence" value="ECO:0007669"/>
    <property type="project" value="TreeGrafter"/>
</dbReference>
<evidence type="ECO:0000256" key="3">
    <source>
        <dbReference type="ARBA" id="ARBA00022960"/>
    </source>
</evidence>
<proteinExistence type="predicted"/>
<accession>A0A1J0GD23</accession>
<dbReference type="UniPathway" id="UPA00219"/>
<keyword evidence="2" id="KW-0808">Transferase</keyword>
<evidence type="ECO:0000256" key="4">
    <source>
        <dbReference type="ARBA" id="ARBA00022984"/>
    </source>
</evidence>
<dbReference type="GO" id="GO:0016740">
    <property type="term" value="F:transferase activity"/>
    <property type="evidence" value="ECO:0007669"/>
    <property type="project" value="UniProtKB-KW"/>
</dbReference>
<protein>
    <submittedName>
        <fullName evidence="9">Peptidoglycan-binding protein</fullName>
    </submittedName>
</protein>
<dbReference type="AlphaFoldDB" id="A0A1J0GD23"/>
<dbReference type="Pfam" id="PF03734">
    <property type="entry name" value="YkuD"/>
    <property type="match status" value="1"/>
</dbReference>
<keyword evidence="7" id="KW-1133">Transmembrane helix</keyword>
<evidence type="ECO:0000256" key="2">
    <source>
        <dbReference type="ARBA" id="ARBA00022679"/>
    </source>
</evidence>
<feature type="active site" description="Nucleophile" evidence="6">
    <location>
        <position position="445"/>
    </location>
</feature>
<dbReference type="SUPFAM" id="SSF141523">
    <property type="entry name" value="L,D-transpeptidase catalytic domain-like"/>
    <property type="match status" value="1"/>
</dbReference>
<reference evidence="10" key="1">
    <citation type="journal article" date="2016" name="Front. Microbiol.">
        <title>Complete Genome Sequence of Clostridium estertheticum DSM 8809, a Microbe Identified in Spoiled Vacuum Packed Beef.</title>
        <authorList>
            <person name="Yu Z."/>
            <person name="Gunn L."/>
            <person name="Brennan E."/>
            <person name="Reid R."/>
            <person name="Wall P.G."/>
            <person name="Gaora O.P."/>
            <person name="Hurley D."/>
            <person name="Bolton D."/>
            <person name="Fanning S."/>
        </authorList>
    </citation>
    <scope>NUCLEOTIDE SEQUENCE [LARGE SCALE GENOMIC DNA]</scope>
    <source>
        <strain evidence="10">DSM 8809</strain>
    </source>
</reference>
<sequence>METEVGESAIKPIRKHKKIVSGITISIFILLIIYFGMAIYFMNHFYFGSVINNINVSGKSVEDVNKQMASEIQTYKLNIKERGGKSEQIRGAQIGLKYDANADFKVLKDKQNPYKWIWAVFNTKDSKMIAKVKYDKDLLKEQVGRLSCFDSSKVVEPKNASYKYTEKGYVIVDEIIGNKGDKDILYNYAIDAVSTGKTIIDLESINYYVKPKYTSKSLKVVATRDMLNKYVSSKISYTFGEDKEILDGTTINKWFTVDENNEITFNEKYVESYMDVLASKYNTVAKTRNFVSSSGKKINIGGGSYGWSINKVKEAKDLISMIKEGKSIEKEPAYYQTALARGNNDVGNTYVEIDLTGQHLWFYKNGKLITQGDVVTGNGGSDKTRTPSGIYKIDYKETNATLVGENYASPVKFWMPFNKGIGIHDASWRSNFGGGLYKTGGSHGCVNSPYEVAKTIFNNIEVGTPVVCY</sequence>
<dbReference type="OrthoDB" id="3176960at2"/>
<dbReference type="EMBL" id="CP015756">
    <property type="protein sequence ID" value="APC39229.1"/>
    <property type="molecule type" value="Genomic_DNA"/>
</dbReference>
<feature type="active site" description="Proton donor/acceptor" evidence="6">
    <location>
        <position position="424"/>
    </location>
</feature>
<keyword evidence="3 6" id="KW-0133">Cell shape</keyword>
<dbReference type="SUPFAM" id="SSF143985">
    <property type="entry name" value="L,D-transpeptidase pre-catalytic domain-like"/>
    <property type="match status" value="1"/>
</dbReference>
<comment type="pathway">
    <text evidence="1 6">Cell wall biogenesis; peptidoglycan biosynthesis.</text>
</comment>
<dbReference type="InterPro" id="IPR038054">
    <property type="entry name" value="LD_TPept-like_central_sf"/>
</dbReference>
<evidence type="ECO:0000256" key="6">
    <source>
        <dbReference type="PROSITE-ProRule" id="PRU01373"/>
    </source>
</evidence>
<evidence type="ECO:0000256" key="1">
    <source>
        <dbReference type="ARBA" id="ARBA00004752"/>
    </source>
</evidence>
<dbReference type="KEGG" id="ceu:A7L45_03705"/>
<evidence type="ECO:0000313" key="10">
    <source>
        <dbReference type="Proteomes" id="UP000182569"/>
    </source>
</evidence>
<keyword evidence="4 6" id="KW-0573">Peptidoglycan synthesis</keyword>
<dbReference type="Pfam" id="PF12229">
    <property type="entry name" value="PG_binding_4"/>
    <property type="match status" value="2"/>
</dbReference>
<dbReference type="InterPro" id="IPR038063">
    <property type="entry name" value="Transpep_catalytic_dom"/>
</dbReference>
<gene>
    <name evidence="9" type="ORF">A7L45_03705</name>
</gene>
<dbReference type="GO" id="GO:0008360">
    <property type="term" value="P:regulation of cell shape"/>
    <property type="evidence" value="ECO:0007669"/>
    <property type="project" value="UniProtKB-UniRule"/>
</dbReference>
<dbReference type="Proteomes" id="UP000182569">
    <property type="component" value="Chromosome"/>
</dbReference>
<feature type="transmembrane region" description="Helical" evidence="7">
    <location>
        <begin position="19"/>
        <end position="42"/>
    </location>
</feature>
<dbReference type="PANTHER" id="PTHR30582">
    <property type="entry name" value="L,D-TRANSPEPTIDASE"/>
    <property type="match status" value="1"/>
</dbReference>
<dbReference type="InterPro" id="IPR005490">
    <property type="entry name" value="LD_TPept_cat_dom"/>
</dbReference>
<dbReference type="GO" id="GO:0071972">
    <property type="term" value="F:peptidoglycan L,D-transpeptidase activity"/>
    <property type="evidence" value="ECO:0007669"/>
    <property type="project" value="TreeGrafter"/>
</dbReference>
<keyword evidence="7" id="KW-0812">Transmembrane</keyword>
<dbReference type="GO" id="GO:0018104">
    <property type="term" value="P:peptidoglycan-protein cross-linking"/>
    <property type="evidence" value="ECO:0007669"/>
    <property type="project" value="TreeGrafter"/>
</dbReference>
<keyword evidence="7" id="KW-0472">Membrane</keyword>
<dbReference type="RefSeq" id="WP_071611525.1">
    <property type="nucleotide sequence ID" value="NZ_CP015756.1"/>
</dbReference>
<evidence type="ECO:0000256" key="5">
    <source>
        <dbReference type="ARBA" id="ARBA00023316"/>
    </source>
</evidence>
<dbReference type="PANTHER" id="PTHR30582:SF33">
    <property type="entry name" value="EXPORTED PROTEIN"/>
    <property type="match status" value="1"/>
</dbReference>
<dbReference type="PROSITE" id="PS52029">
    <property type="entry name" value="LD_TPASE"/>
    <property type="match status" value="1"/>
</dbReference>
<dbReference type="GO" id="GO:0071555">
    <property type="term" value="P:cell wall organization"/>
    <property type="evidence" value="ECO:0007669"/>
    <property type="project" value="UniProtKB-UniRule"/>
</dbReference>
<dbReference type="Gene3D" id="3.10.20.800">
    <property type="match status" value="1"/>
</dbReference>
<name>A0A1J0GD23_9CLOT</name>